<name>E4S6F1_CALA7</name>
<dbReference type="Gene3D" id="1.20.1250.20">
    <property type="entry name" value="MFS general substrate transporter like domains"/>
    <property type="match status" value="1"/>
</dbReference>
<evidence type="ECO:0000256" key="1">
    <source>
        <dbReference type="ARBA" id="ARBA00004651"/>
    </source>
</evidence>
<evidence type="ECO:0000256" key="3">
    <source>
        <dbReference type="ARBA" id="ARBA00022692"/>
    </source>
</evidence>
<feature type="transmembrane region" description="Helical" evidence="6">
    <location>
        <begin position="157"/>
        <end position="177"/>
    </location>
</feature>
<reference evidence="8 9" key="2">
    <citation type="journal article" date="2011" name="J. Bacteriol.">
        <title>Complete genome sequences for the anaerobic, extremely thermophilic plant biomass-degrading bacteria Caldicellulosiruptor hydrothermalis, Caldicellulosiruptor kristjanssonii, Caldicellulosiruptor kronotskyensis, Caldicellulosiruptor owensenis, and Caldicellulosiruptor lactoaceticus.</title>
        <authorList>
            <person name="Blumer-Schuette S.E."/>
            <person name="Ozdemir I."/>
            <person name="Mistry D."/>
            <person name="Lucas S."/>
            <person name="Lapidus A."/>
            <person name="Cheng J.F."/>
            <person name="Goodwin L.A."/>
            <person name="Pitluck S."/>
            <person name="Land M.L."/>
            <person name="Hauser L.J."/>
            <person name="Woyke T."/>
            <person name="Mikhailova N."/>
            <person name="Pati A."/>
            <person name="Kyrpides N.C."/>
            <person name="Ivanova N."/>
            <person name="Detter J.C."/>
            <person name="Walston-Davenport K."/>
            <person name="Han S."/>
            <person name="Adams M.W."/>
            <person name="Kelly R.M."/>
        </authorList>
    </citation>
    <scope>NUCLEOTIDE SEQUENCE [LARGE SCALE GENOMIC DNA]</scope>
    <source>
        <strain evidence="9">ATCC 700853 / DSM 12137 / I77R1B</strain>
    </source>
</reference>
<evidence type="ECO:0000256" key="4">
    <source>
        <dbReference type="ARBA" id="ARBA00022989"/>
    </source>
</evidence>
<feature type="transmembrane region" description="Helical" evidence="6">
    <location>
        <begin position="362"/>
        <end position="385"/>
    </location>
</feature>
<feature type="transmembrane region" description="Helical" evidence="6">
    <location>
        <begin position="87"/>
        <end position="112"/>
    </location>
</feature>
<dbReference type="PANTHER" id="PTHR23530">
    <property type="entry name" value="TRANSPORT PROTEIN-RELATED"/>
    <property type="match status" value="1"/>
</dbReference>
<dbReference type="SUPFAM" id="SSF103473">
    <property type="entry name" value="MFS general substrate transporter"/>
    <property type="match status" value="1"/>
</dbReference>
<feature type="transmembrane region" description="Helical" evidence="6">
    <location>
        <begin position="133"/>
        <end position="151"/>
    </location>
</feature>
<reference key="1">
    <citation type="submission" date="2010-11" db="EMBL/GenBank/DDBJ databases">
        <title>Complete sequence of chromosome of Caldicellulosiruptor kristjanssonii 177R1B.</title>
        <authorList>
            <consortium name="US DOE Joint Genome Institute"/>
            <person name="Lucas S."/>
            <person name="Copeland A."/>
            <person name="Lapidus A."/>
            <person name="Cheng J.-F."/>
            <person name="Bruce D."/>
            <person name="Goodwin L."/>
            <person name="Pitluck S."/>
            <person name="Davenport K."/>
            <person name="Detter J.C."/>
            <person name="Han C."/>
            <person name="Tapia R."/>
            <person name="Land M."/>
            <person name="Hauser L."/>
            <person name="Jeffries C."/>
            <person name="Kyrpides N."/>
            <person name="Ivanova N."/>
            <person name="Mikhailova N."/>
            <person name="Blumer-Schuette S.E."/>
            <person name="Kelly R.M."/>
            <person name="Woyke T."/>
        </authorList>
    </citation>
    <scope>NUCLEOTIDE SEQUENCE</scope>
    <source>
        <strain>177R1B</strain>
    </source>
</reference>
<evidence type="ECO:0000313" key="8">
    <source>
        <dbReference type="EMBL" id="ADQ41709.1"/>
    </source>
</evidence>
<dbReference type="PANTHER" id="PTHR23530:SF1">
    <property type="entry name" value="PERMEASE, MAJOR FACILITATOR SUPERFAMILY-RELATED"/>
    <property type="match status" value="1"/>
</dbReference>
<dbReference type="OrthoDB" id="9816124at2"/>
<feature type="transmembrane region" description="Helical" evidence="6">
    <location>
        <begin position="209"/>
        <end position="227"/>
    </location>
</feature>
<feature type="transmembrane region" description="Helical" evidence="6">
    <location>
        <begin position="65"/>
        <end position="81"/>
    </location>
</feature>
<accession>E4S6F1</accession>
<dbReference type="InterPro" id="IPR036259">
    <property type="entry name" value="MFS_trans_sf"/>
</dbReference>
<sequence>MGGYLLSIFIQGIGKGLFFPIWILHLSNSKISLFEIGVLGTLLEIVRFTTEVPFGAFADRYGRKISLLFSAVFNMLAILVFTKASTFVFFVVPILIMGLADSFESGALEAWLADYLISRGREEDLENELRKTYITIILGNIIGAVSISYLYKINSVLPFIISSILFGIAAFVICCFVKESLNSHTFENNDNNIVTKIKSSYSLIKSEKFLLFLAISCFLFSIGLDGIERFYQTFLKSKNFSIFLISNVYIISSFVSILFMLCQTKFFNVKSNPLLLVGLIETFMFLSVLLSAIINVAFSSFIFIVLFFTLEITIRPLLQSYLNKNINSDIRATTLSFFQLVEAVGEIFAGIGIGYIMKIVGLDYGIVISGIFILMAGLIVFRILFNKEKGLF</sequence>
<feature type="transmembrane region" description="Helical" evidence="6">
    <location>
        <begin position="239"/>
        <end position="262"/>
    </location>
</feature>
<comment type="subcellular location">
    <subcellularLocation>
        <location evidence="1">Cell membrane</location>
        <topology evidence="1">Multi-pass membrane protein</topology>
    </subcellularLocation>
</comment>
<dbReference type="AlphaFoldDB" id="E4S6F1"/>
<dbReference type="InterPro" id="IPR053160">
    <property type="entry name" value="MFS_DHA3_Transporter"/>
</dbReference>
<evidence type="ECO:0000259" key="7">
    <source>
        <dbReference type="PROSITE" id="PS50850"/>
    </source>
</evidence>
<keyword evidence="2" id="KW-0813">Transport</keyword>
<evidence type="ECO:0000256" key="6">
    <source>
        <dbReference type="SAM" id="Phobius"/>
    </source>
</evidence>
<feature type="transmembrane region" description="Helical" evidence="6">
    <location>
        <begin position="6"/>
        <end position="24"/>
    </location>
</feature>
<keyword evidence="9" id="KW-1185">Reference proteome</keyword>
<dbReference type="RefSeq" id="WP_013433430.1">
    <property type="nucleotide sequence ID" value="NC_014721.1"/>
</dbReference>
<keyword evidence="5 6" id="KW-0472">Membrane</keyword>
<evidence type="ECO:0000256" key="2">
    <source>
        <dbReference type="ARBA" id="ARBA00022448"/>
    </source>
</evidence>
<dbReference type="Pfam" id="PF07690">
    <property type="entry name" value="MFS_1"/>
    <property type="match status" value="1"/>
</dbReference>
<dbReference type="InterPro" id="IPR011701">
    <property type="entry name" value="MFS"/>
</dbReference>
<evidence type="ECO:0000256" key="5">
    <source>
        <dbReference type="ARBA" id="ARBA00023136"/>
    </source>
</evidence>
<keyword evidence="4 6" id="KW-1133">Transmembrane helix</keyword>
<feature type="transmembrane region" description="Helical" evidence="6">
    <location>
        <begin position="300"/>
        <end position="318"/>
    </location>
</feature>
<feature type="domain" description="Major facilitator superfamily (MFS) profile" evidence="7">
    <location>
        <begin position="1"/>
        <end position="389"/>
    </location>
</feature>
<dbReference type="STRING" id="632335.Calkr_2247"/>
<organism evidence="8 9">
    <name type="scientific">Caldicellulosiruptor acetigenus (strain ATCC 700853 / DSM 12137 / I77R1B)</name>
    <name type="common">Caldicellulosiruptor kristjanssonii</name>
    <dbReference type="NCBI Taxonomy" id="632335"/>
    <lineage>
        <taxon>Bacteria</taxon>
        <taxon>Bacillati</taxon>
        <taxon>Bacillota</taxon>
        <taxon>Bacillota incertae sedis</taxon>
        <taxon>Caldicellulosiruptorales</taxon>
        <taxon>Caldicellulosiruptoraceae</taxon>
        <taxon>Caldicellulosiruptor</taxon>
    </lineage>
</organism>
<keyword evidence="3 6" id="KW-0812">Transmembrane</keyword>
<protein>
    <submittedName>
        <fullName evidence="8">Major facilitator superfamily MFS_1</fullName>
    </submittedName>
</protein>
<evidence type="ECO:0000313" key="9">
    <source>
        <dbReference type="Proteomes" id="UP000009256"/>
    </source>
</evidence>
<feature type="transmembrane region" description="Helical" evidence="6">
    <location>
        <begin position="274"/>
        <end position="294"/>
    </location>
</feature>
<proteinExistence type="predicted"/>
<dbReference type="KEGG" id="cki:Calkr_2247"/>
<dbReference type="HOGENOM" id="CLU_849109_0_0_9"/>
<dbReference type="InterPro" id="IPR020846">
    <property type="entry name" value="MFS_dom"/>
</dbReference>
<dbReference type="eggNOG" id="COG2814">
    <property type="taxonomic scope" value="Bacteria"/>
</dbReference>
<dbReference type="GO" id="GO:0022857">
    <property type="term" value="F:transmembrane transporter activity"/>
    <property type="evidence" value="ECO:0007669"/>
    <property type="project" value="InterPro"/>
</dbReference>
<dbReference type="PROSITE" id="PS50850">
    <property type="entry name" value="MFS"/>
    <property type="match status" value="1"/>
</dbReference>
<dbReference type="GO" id="GO:0005886">
    <property type="term" value="C:plasma membrane"/>
    <property type="evidence" value="ECO:0007669"/>
    <property type="project" value="UniProtKB-SubCell"/>
</dbReference>
<dbReference type="Proteomes" id="UP000009256">
    <property type="component" value="Chromosome"/>
</dbReference>
<dbReference type="EMBL" id="CP002326">
    <property type="protein sequence ID" value="ADQ41709.1"/>
    <property type="molecule type" value="Genomic_DNA"/>
</dbReference>
<gene>
    <name evidence="8" type="ordered locus">Calkr_2247</name>
</gene>
<feature type="transmembrane region" description="Helical" evidence="6">
    <location>
        <begin position="330"/>
        <end position="356"/>
    </location>
</feature>